<evidence type="ECO:0000256" key="1">
    <source>
        <dbReference type="SAM" id="MobiDB-lite"/>
    </source>
</evidence>
<evidence type="ECO:0000313" key="2">
    <source>
        <dbReference type="EMBL" id="JAD47766.1"/>
    </source>
</evidence>
<organism evidence="2">
    <name type="scientific">Arundo donax</name>
    <name type="common">Giant reed</name>
    <name type="synonym">Donax arundinaceus</name>
    <dbReference type="NCBI Taxonomy" id="35708"/>
    <lineage>
        <taxon>Eukaryota</taxon>
        <taxon>Viridiplantae</taxon>
        <taxon>Streptophyta</taxon>
        <taxon>Embryophyta</taxon>
        <taxon>Tracheophyta</taxon>
        <taxon>Spermatophyta</taxon>
        <taxon>Magnoliopsida</taxon>
        <taxon>Liliopsida</taxon>
        <taxon>Poales</taxon>
        <taxon>Poaceae</taxon>
        <taxon>PACMAD clade</taxon>
        <taxon>Arundinoideae</taxon>
        <taxon>Arundineae</taxon>
        <taxon>Arundo</taxon>
    </lineage>
</organism>
<feature type="region of interest" description="Disordered" evidence="1">
    <location>
        <begin position="1"/>
        <end position="46"/>
    </location>
</feature>
<feature type="compositionally biased region" description="Basic residues" evidence="1">
    <location>
        <begin position="35"/>
        <end position="46"/>
    </location>
</feature>
<dbReference type="EMBL" id="GBRH01250129">
    <property type="protein sequence ID" value="JAD47766.1"/>
    <property type="molecule type" value="Transcribed_RNA"/>
</dbReference>
<name>A0A0A9A9J6_ARUDO</name>
<proteinExistence type="predicted"/>
<reference evidence="2" key="2">
    <citation type="journal article" date="2015" name="Data Brief">
        <title>Shoot transcriptome of the giant reed, Arundo donax.</title>
        <authorList>
            <person name="Barrero R.A."/>
            <person name="Guerrero F.D."/>
            <person name="Moolhuijzen P."/>
            <person name="Goolsby J.A."/>
            <person name="Tidwell J."/>
            <person name="Bellgard S.E."/>
            <person name="Bellgard M.I."/>
        </authorList>
    </citation>
    <scope>NUCLEOTIDE SEQUENCE</scope>
    <source>
        <tissue evidence="2">Shoot tissue taken approximately 20 cm above the soil surface</tissue>
    </source>
</reference>
<protein>
    <submittedName>
        <fullName evidence="2">Uncharacterized protein</fullName>
    </submittedName>
</protein>
<sequence>MHHNNKKSGRGLGEEREEKRGRRRARTPLGAAAGRQRRWRPHRCVS</sequence>
<dbReference type="AlphaFoldDB" id="A0A0A9A9J6"/>
<accession>A0A0A9A9J6</accession>
<reference evidence="2" key="1">
    <citation type="submission" date="2014-09" db="EMBL/GenBank/DDBJ databases">
        <authorList>
            <person name="Magalhaes I.L.F."/>
            <person name="Oliveira U."/>
            <person name="Santos F.R."/>
            <person name="Vidigal T.H.D.A."/>
            <person name="Brescovit A.D."/>
            <person name="Santos A.J."/>
        </authorList>
    </citation>
    <scope>NUCLEOTIDE SEQUENCE</scope>
    <source>
        <tissue evidence="2">Shoot tissue taken approximately 20 cm above the soil surface</tissue>
    </source>
</reference>